<dbReference type="GO" id="GO:0016020">
    <property type="term" value="C:membrane"/>
    <property type="evidence" value="ECO:0007669"/>
    <property type="project" value="TreeGrafter"/>
</dbReference>
<evidence type="ECO:0000256" key="2">
    <source>
        <dbReference type="ARBA" id="ARBA00022803"/>
    </source>
</evidence>
<organism evidence="6">
    <name type="scientific">Timspurckia oligopyrenoides</name>
    <dbReference type="NCBI Taxonomy" id="708627"/>
    <lineage>
        <taxon>Eukaryota</taxon>
        <taxon>Rhodophyta</taxon>
        <taxon>Bangiophyceae</taxon>
        <taxon>Porphyridiales</taxon>
        <taxon>Porphyridiaceae</taxon>
        <taxon>Timspurckia</taxon>
    </lineage>
</organism>
<evidence type="ECO:0000313" key="6">
    <source>
        <dbReference type="EMBL" id="CAD8820810.1"/>
    </source>
</evidence>
<dbReference type="InterPro" id="IPR019734">
    <property type="entry name" value="TPR_rpt"/>
</dbReference>
<accession>A0A7S1ESA0</accession>
<dbReference type="Pfam" id="PF13181">
    <property type="entry name" value="TPR_8"/>
    <property type="match status" value="1"/>
</dbReference>
<evidence type="ECO:0000259" key="5">
    <source>
        <dbReference type="SMART" id="SM00727"/>
    </source>
</evidence>
<dbReference type="InterPro" id="IPR006636">
    <property type="entry name" value="STI1_HS-bd"/>
</dbReference>
<evidence type="ECO:0000256" key="4">
    <source>
        <dbReference type="SAM" id="MobiDB-lite"/>
    </source>
</evidence>
<feature type="region of interest" description="Disordered" evidence="4">
    <location>
        <begin position="431"/>
        <end position="457"/>
    </location>
</feature>
<sequence length="457" mass="49398">MEGENIDELSLIVGAVQQIKLRSEAKESSETYEIILQCLSQLYDGIDFGSEEILAKYSDSEINPIVAWKTGVEILKSKKTQQQSVQTSGTIAFDKFLSSLKRTRFFEGVVEGTPEYDERVAKARSKFESKYGSSSSSAAAPSGGVSSSMSADLYKQKGNEALKAENYSDALGFYTQAIEIDPNVAVYYSNRAAAKIYLAKYASAIDDCKKAIALDPTYVRARERLASSYRHCGMIEEEIEALEDALKIDPNNAKLKEDLSFAKATQGNANSSANRSASGGFMPATRNGNAPQGMPDLSALLNNPMMAQMAQQLSGNENIQQMLNNPDLIQQAMQMFTNPQANPTSAAQEAAVPTTAPVAEESEQVDSARGVGIGGGAGMNDLMSSLGPGMEQMMRNNPQLASMMEEVQRDPSRIGAMLSDPQMMSQMMSMAFGSGGGTAQSSENDDEQDPTHRSYYS</sequence>
<reference evidence="6" key="1">
    <citation type="submission" date="2021-01" db="EMBL/GenBank/DDBJ databases">
        <authorList>
            <person name="Corre E."/>
            <person name="Pelletier E."/>
            <person name="Niang G."/>
            <person name="Scheremetjew M."/>
            <person name="Finn R."/>
            <person name="Kale V."/>
            <person name="Holt S."/>
            <person name="Cochrane G."/>
            <person name="Meng A."/>
            <person name="Brown T."/>
            <person name="Cohen L."/>
        </authorList>
    </citation>
    <scope>NUCLEOTIDE SEQUENCE</scope>
    <source>
        <strain evidence="6">CCMP3278</strain>
    </source>
</reference>
<dbReference type="PANTHER" id="PTHR45831:SF2">
    <property type="entry name" value="LD24721P"/>
    <property type="match status" value="1"/>
</dbReference>
<feature type="repeat" description="TPR" evidence="3">
    <location>
        <begin position="219"/>
        <end position="252"/>
    </location>
</feature>
<keyword evidence="2 3" id="KW-0802">TPR repeat</keyword>
<name>A0A7S1ESA0_9RHOD</name>
<proteinExistence type="predicted"/>
<dbReference type="AlphaFoldDB" id="A0A7S1ESA0"/>
<dbReference type="SUPFAM" id="SSF48452">
    <property type="entry name" value="TPR-like"/>
    <property type="match status" value="1"/>
</dbReference>
<dbReference type="PANTHER" id="PTHR45831">
    <property type="entry name" value="LD24721P"/>
    <property type="match status" value="1"/>
</dbReference>
<dbReference type="Gene3D" id="1.25.40.10">
    <property type="entry name" value="Tetratricopeptide repeat domain"/>
    <property type="match status" value="1"/>
</dbReference>
<feature type="region of interest" description="Disordered" evidence="4">
    <location>
        <begin position="265"/>
        <end position="293"/>
    </location>
</feature>
<dbReference type="GO" id="GO:0072380">
    <property type="term" value="C:TRC complex"/>
    <property type="evidence" value="ECO:0007669"/>
    <property type="project" value="TreeGrafter"/>
</dbReference>
<dbReference type="InterPro" id="IPR010770">
    <property type="entry name" value="Ecd"/>
</dbReference>
<protein>
    <recommendedName>
        <fullName evidence="5">STI1 domain-containing protein</fullName>
    </recommendedName>
</protein>
<feature type="compositionally biased region" description="Low complexity" evidence="4">
    <location>
        <begin position="267"/>
        <end position="280"/>
    </location>
</feature>
<gene>
    <name evidence="6" type="ORF">TOLI1172_LOCUS5204</name>
</gene>
<dbReference type="Pfam" id="PF07093">
    <property type="entry name" value="SGT1"/>
    <property type="match status" value="1"/>
</dbReference>
<dbReference type="InterPro" id="IPR011990">
    <property type="entry name" value="TPR-like_helical_dom_sf"/>
</dbReference>
<keyword evidence="1" id="KW-0677">Repeat</keyword>
<feature type="domain" description="STI1" evidence="5">
    <location>
        <begin position="294"/>
        <end position="332"/>
    </location>
</feature>
<feature type="repeat" description="TPR" evidence="3">
    <location>
        <begin position="151"/>
        <end position="184"/>
    </location>
</feature>
<dbReference type="GO" id="GO:0060090">
    <property type="term" value="F:molecular adaptor activity"/>
    <property type="evidence" value="ECO:0007669"/>
    <property type="project" value="TreeGrafter"/>
</dbReference>
<dbReference type="EMBL" id="HBFP01007251">
    <property type="protein sequence ID" value="CAD8820810.1"/>
    <property type="molecule type" value="Transcribed_RNA"/>
</dbReference>
<feature type="domain" description="STI1" evidence="5">
    <location>
        <begin position="387"/>
        <end position="427"/>
    </location>
</feature>
<dbReference type="InterPro" id="IPR047150">
    <property type="entry name" value="SGT"/>
</dbReference>
<evidence type="ECO:0000256" key="1">
    <source>
        <dbReference type="ARBA" id="ARBA00022737"/>
    </source>
</evidence>
<evidence type="ECO:0000256" key="3">
    <source>
        <dbReference type="PROSITE-ProRule" id="PRU00339"/>
    </source>
</evidence>
<dbReference type="SMART" id="SM00028">
    <property type="entry name" value="TPR"/>
    <property type="match status" value="3"/>
</dbReference>
<dbReference type="SMART" id="SM00727">
    <property type="entry name" value="STI1"/>
    <property type="match status" value="2"/>
</dbReference>
<dbReference type="PROSITE" id="PS50005">
    <property type="entry name" value="TPR"/>
    <property type="match status" value="2"/>
</dbReference>
<dbReference type="GO" id="GO:0006620">
    <property type="term" value="P:post-translational protein targeting to endoplasmic reticulum membrane"/>
    <property type="evidence" value="ECO:0007669"/>
    <property type="project" value="TreeGrafter"/>
</dbReference>